<dbReference type="EMBL" id="JAKKPZ010000006">
    <property type="protein sequence ID" value="KAI1720314.1"/>
    <property type="molecule type" value="Genomic_DNA"/>
</dbReference>
<feature type="compositionally biased region" description="Basic residues" evidence="1">
    <location>
        <begin position="257"/>
        <end position="266"/>
    </location>
</feature>
<feature type="region of interest" description="Disordered" evidence="1">
    <location>
        <begin position="247"/>
        <end position="282"/>
    </location>
</feature>
<proteinExistence type="predicted"/>
<feature type="compositionally biased region" description="Basic and acidic residues" evidence="1">
    <location>
        <begin position="247"/>
        <end position="256"/>
    </location>
</feature>
<name>A0AAD4N824_9BILA</name>
<evidence type="ECO:0000256" key="1">
    <source>
        <dbReference type="SAM" id="MobiDB-lite"/>
    </source>
</evidence>
<comment type="caution">
    <text evidence="2">The sequence shown here is derived from an EMBL/GenBank/DDBJ whole genome shotgun (WGS) entry which is preliminary data.</text>
</comment>
<accession>A0AAD4N824</accession>
<reference evidence="2" key="1">
    <citation type="submission" date="2022-01" db="EMBL/GenBank/DDBJ databases">
        <title>Genome Sequence Resource for Two Populations of Ditylenchus destructor, the Migratory Endoparasitic Phytonematode.</title>
        <authorList>
            <person name="Zhang H."/>
            <person name="Lin R."/>
            <person name="Xie B."/>
        </authorList>
    </citation>
    <scope>NUCLEOTIDE SEQUENCE</scope>
    <source>
        <strain evidence="2">BazhouSP</strain>
    </source>
</reference>
<evidence type="ECO:0000313" key="2">
    <source>
        <dbReference type="EMBL" id="KAI1720314.1"/>
    </source>
</evidence>
<sequence length="282" mass="31728">MVVQRRLSSRLSSRGQANSGQSQSHEEDRQQIAGGVFYQQNFPDQQQPPNSQINSRNGTRVIVVEELELKNAAAPILLTDPYTATSGAFVPINQFQAPMHIPLRTSDPFVLQTSIGENKSDEPGSYPTSSPQMVRCLSTASTIRCYEQSYSLTPPDSIPISNSNLYNINNCNIESEAVDVPSLELLHDDYTYRPPTNTYAYDQSSSVYPPSSYYQPFNELLYAFGNRGPCDFQLIRRCQKIYKAAAREKKTNDKPAKGAKRHRRTAMRREWKPPDGLQGLII</sequence>
<feature type="compositionally biased region" description="Low complexity" evidence="1">
    <location>
        <begin position="1"/>
        <end position="14"/>
    </location>
</feature>
<keyword evidence="3" id="KW-1185">Reference proteome</keyword>
<organism evidence="2 3">
    <name type="scientific">Ditylenchus destructor</name>
    <dbReference type="NCBI Taxonomy" id="166010"/>
    <lineage>
        <taxon>Eukaryota</taxon>
        <taxon>Metazoa</taxon>
        <taxon>Ecdysozoa</taxon>
        <taxon>Nematoda</taxon>
        <taxon>Chromadorea</taxon>
        <taxon>Rhabditida</taxon>
        <taxon>Tylenchina</taxon>
        <taxon>Tylenchomorpha</taxon>
        <taxon>Sphaerularioidea</taxon>
        <taxon>Anguinidae</taxon>
        <taxon>Anguininae</taxon>
        <taxon>Ditylenchus</taxon>
    </lineage>
</organism>
<dbReference type="Proteomes" id="UP001201812">
    <property type="component" value="Unassembled WGS sequence"/>
</dbReference>
<gene>
    <name evidence="2" type="ORF">DdX_05700</name>
</gene>
<feature type="region of interest" description="Disordered" evidence="1">
    <location>
        <begin position="1"/>
        <end position="28"/>
    </location>
</feature>
<protein>
    <submittedName>
        <fullName evidence="2">Uncharacterized protein</fullName>
    </submittedName>
</protein>
<dbReference type="AlphaFoldDB" id="A0AAD4N824"/>
<evidence type="ECO:0000313" key="3">
    <source>
        <dbReference type="Proteomes" id="UP001201812"/>
    </source>
</evidence>